<evidence type="ECO:0000313" key="3">
    <source>
        <dbReference type="EMBL" id="QGK72063.1"/>
    </source>
</evidence>
<evidence type="ECO:0000256" key="1">
    <source>
        <dbReference type="SAM" id="MobiDB-lite"/>
    </source>
</evidence>
<dbReference type="SUPFAM" id="SSF54001">
    <property type="entry name" value="Cysteine proteinases"/>
    <property type="match status" value="1"/>
</dbReference>
<name>A0A5Q3QCJ2_9PSEU</name>
<keyword evidence="4" id="KW-1185">Reference proteome</keyword>
<dbReference type="Gene3D" id="3.90.1720.10">
    <property type="entry name" value="endopeptidase domain like (from Nostoc punctiforme)"/>
    <property type="match status" value="1"/>
</dbReference>
<dbReference type="AlphaFoldDB" id="A0A5Q3QCJ2"/>
<feature type="compositionally biased region" description="Low complexity" evidence="1">
    <location>
        <begin position="42"/>
        <end position="62"/>
    </location>
</feature>
<feature type="region of interest" description="Disordered" evidence="1">
    <location>
        <begin position="184"/>
        <end position="216"/>
    </location>
</feature>
<feature type="region of interest" description="Disordered" evidence="1">
    <location>
        <begin position="1"/>
        <end position="74"/>
    </location>
</feature>
<feature type="compositionally biased region" description="Polar residues" evidence="1">
    <location>
        <begin position="26"/>
        <end position="41"/>
    </location>
</feature>
<dbReference type="Proteomes" id="UP000371041">
    <property type="component" value="Chromosome"/>
</dbReference>
<accession>A0A5Q3QCJ2</accession>
<dbReference type="EMBL" id="CP045929">
    <property type="protein sequence ID" value="QGK72063.1"/>
    <property type="molecule type" value="Genomic_DNA"/>
</dbReference>
<organism evidence="3 4">
    <name type="scientific">Allosaccharopolyspora coralli</name>
    <dbReference type="NCBI Taxonomy" id="2665642"/>
    <lineage>
        <taxon>Bacteria</taxon>
        <taxon>Bacillati</taxon>
        <taxon>Actinomycetota</taxon>
        <taxon>Actinomycetes</taxon>
        <taxon>Pseudonocardiales</taxon>
        <taxon>Pseudonocardiaceae</taxon>
        <taxon>Allosaccharopolyspora</taxon>
    </lineage>
</organism>
<evidence type="ECO:0000259" key="2">
    <source>
        <dbReference type="PROSITE" id="PS50911"/>
    </source>
</evidence>
<evidence type="ECO:0000313" key="4">
    <source>
        <dbReference type="Proteomes" id="UP000371041"/>
    </source>
</evidence>
<reference evidence="4" key="1">
    <citation type="submission" date="2019-11" db="EMBL/GenBank/DDBJ databases">
        <title>The complete genome sequence of Saccharopolyspora sp. E2A.</title>
        <authorList>
            <person name="Zhang G."/>
        </authorList>
    </citation>
    <scope>NUCLEOTIDE SEQUENCE [LARGE SCALE GENOMIC DNA]</scope>
    <source>
        <strain evidence="4">E2A</strain>
    </source>
</reference>
<dbReference type="KEGG" id="sace:GIY23_05200"/>
<dbReference type="InterPro" id="IPR038765">
    <property type="entry name" value="Papain-like_cys_pep_sf"/>
</dbReference>
<gene>
    <name evidence="3" type="ORF">GIY23_05200</name>
</gene>
<sequence length="216" mass="22565">MSFGSAAAAPVSHPDGPVLSGPAAQIVQQIKDSQNGPQQKPQAAKDNAGAKKGQAKGNGQNKPRQAPAPAPSLPDRIISAAQPEIGTTETGGDNCQKYSGQCVSWCALFAMNMWQDAGVDVDPEQYAFTGNVYETGQEKGTAYDAENLDQAKPGDVLLFGTGPSSPSTSKHIGIVEKVDGNQVTTIEGNTGDNTDSVERKTHELSSETFYGGVSPW</sequence>
<proteinExistence type="predicted"/>
<dbReference type="PROSITE" id="PS50911">
    <property type="entry name" value="CHAP"/>
    <property type="match status" value="1"/>
</dbReference>
<dbReference type="Pfam" id="PF05257">
    <property type="entry name" value="CHAP"/>
    <property type="match status" value="1"/>
</dbReference>
<dbReference type="InterPro" id="IPR007921">
    <property type="entry name" value="CHAP_dom"/>
</dbReference>
<feature type="domain" description="Peptidase C51" evidence="2">
    <location>
        <begin position="77"/>
        <end position="216"/>
    </location>
</feature>
<protein>
    <submittedName>
        <fullName evidence="3">CHAP domain-containing protein</fullName>
    </submittedName>
</protein>
<feature type="compositionally biased region" description="Basic and acidic residues" evidence="1">
    <location>
        <begin position="196"/>
        <end position="205"/>
    </location>
</feature>
<feature type="compositionally biased region" description="Polar residues" evidence="1">
    <location>
        <begin position="184"/>
        <end position="194"/>
    </location>
</feature>